<keyword evidence="5 8" id="KW-0812">Transmembrane</keyword>
<keyword evidence="3" id="KW-0813">Transport</keyword>
<keyword evidence="4" id="KW-1003">Cell membrane</keyword>
<evidence type="ECO:0000256" key="4">
    <source>
        <dbReference type="ARBA" id="ARBA00022475"/>
    </source>
</evidence>
<dbReference type="PANTHER" id="PTHR34979">
    <property type="entry name" value="INNER MEMBRANE PROTEIN YGAZ"/>
    <property type="match status" value="1"/>
</dbReference>
<feature type="transmembrane region" description="Helical" evidence="8">
    <location>
        <begin position="67"/>
        <end position="89"/>
    </location>
</feature>
<comment type="similarity">
    <text evidence="2">Belongs to the AzlC family.</text>
</comment>
<feature type="transmembrane region" description="Helical" evidence="8">
    <location>
        <begin position="157"/>
        <end position="173"/>
    </location>
</feature>
<evidence type="ECO:0000256" key="6">
    <source>
        <dbReference type="ARBA" id="ARBA00022989"/>
    </source>
</evidence>
<dbReference type="InterPro" id="IPR011606">
    <property type="entry name" value="Brnchd-chn_aa_trnsp_permease"/>
</dbReference>
<reference evidence="9 10" key="1">
    <citation type="submission" date="2016-12" db="EMBL/GenBank/DDBJ databases">
        <authorList>
            <person name="Song W.-J."/>
            <person name="Kurnit D.M."/>
        </authorList>
    </citation>
    <scope>NUCLEOTIDE SEQUENCE [LARGE SCALE GENOMIC DNA]</scope>
    <source>
        <strain evidence="9 10">DSM 11393</strain>
    </source>
</reference>
<evidence type="ECO:0000256" key="5">
    <source>
        <dbReference type="ARBA" id="ARBA00022692"/>
    </source>
</evidence>
<evidence type="ECO:0000256" key="2">
    <source>
        <dbReference type="ARBA" id="ARBA00010735"/>
    </source>
</evidence>
<dbReference type="Pfam" id="PF03591">
    <property type="entry name" value="AzlC"/>
    <property type="match status" value="1"/>
</dbReference>
<dbReference type="Proteomes" id="UP000186469">
    <property type="component" value="Unassembled WGS sequence"/>
</dbReference>
<dbReference type="RefSeq" id="WP_072695517.1">
    <property type="nucleotide sequence ID" value="NZ_FRDI01000002.1"/>
</dbReference>
<protein>
    <submittedName>
        <fullName evidence="9">4-azaleucine resistance probable transporter AzlC</fullName>
    </submittedName>
</protein>
<dbReference type="STRING" id="1121455.SAMN02745728_00162"/>
<sequence length="247" mass="26687">MIEANSQQKSQKSFYLEVSSGMKRAIPIVLSYFPVSFAFGVLASQAGLTPLEALAMGVLVFAGSGQFIGIGLLAGGASIASIIFTTFIINLRHLLMSAAIAPYLSKWSRFYQCLFAYEMTDETFAVNIAYCGQEKGKDVDFSPNIVETISLNMFSHFAWFGGGFLGALFGDVLGDVKQYGFDFAITGMFIALVVPLLKNKTFCIVACLAGLLSVLLLMAGEKQWNIMIATILAATIGSFLPTDQKDQ</sequence>
<evidence type="ECO:0000256" key="8">
    <source>
        <dbReference type="SAM" id="Phobius"/>
    </source>
</evidence>
<organism evidence="9 10">
    <name type="scientific">Desulfovibrio litoralis DSM 11393</name>
    <dbReference type="NCBI Taxonomy" id="1121455"/>
    <lineage>
        <taxon>Bacteria</taxon>
        <taxon>Pseudomonadati</taxon>
        <taxon>Thermodesulfobacteriota</taxon>
        <taxon>Desulfovibrionia</taxon>
        <taxon>Desulfovibrionales</taxon>
        <taxon>Desulfovibrionaceae</taxon>
        <taxon>Desulfovibrio</taxon>
    </lineage>
</organism>
<keyword evidence="7 8" id="KW-0472">Membrane</keyword>
<proteinExistence type="inferred from homology"/>
<feature type="transmembrane region" description="Helical" evidence="8">
    <location>
        <begin position="25"/>
        <end position="47"/>
    </location>
</feature>
<evidence type="ECO:0000313" key="10">
    <source>
        <dbReference type="Proteomes" id="UP000186469"/>
    </source>
</evidence>
<dbReference type="PANTHER" id="PTHR34979:SF1">
    <property type="entry name" value="INNER MEMBRANE PROTEIN YGAZ"/>
    <property type="match status" value="1"/>
</dbReference>
<dbReference type="GO" id="GO:0005886">
    <property type="term" value="C:plasma membrane"/>
    <property type="evidence" value="ECO:0007669"/>
    <property type="project" value="UniProtKB-SubCell"/>
</dbReference>
<feature type="transmembrane region" description="Helical" evidence="8">
    <location>
        <begin position="202"/>
        <end position="220"/>
    </location>
</feature>
<accession>A0A1M7RTN2</accession>
<dbReference type="EMBL" id="FRDI01000002">
    <property type="protein sequence ID" value="SHN49697.1"/>
    <property type="molecule type" value="Genomic_DNA"/>
</dbReference>
<feature type="transmembrane region" description="Helical" evidence="8">
    <location>
        <begin position="179"/>
        <end position="197"/>
    </location>
</feature>
<evidence type="ECO:0000256" key="3">
    <source>
        <dbReference type="ARBA" id="ARBA00022448"/>
    </source>
</evidence>
<dbReference type="AlphaFoldDB" id="A0A1M7RTN2"/>
<evidence type="ECO:0000256" key="7">
    <source>
        <dbReference type="ARBA" id="ARBA00023136"/>
    </source>
</evidence>
<keyword evidence="6 8" id="KW-1133">Transmembrane helix</keyword>
<keyword evidence="10" id="KW-1185">Reference proteome</keyword>
<feature type="transmembrane region" description="Helical" evidence="8">
    <location>
        <begin position="226"/>
        <end position="242"/>
    </location>
</feature>
<name>A0A1M7RTN2_9BACT</name>
<dbReference type="OrthoDB" id="9803444at2"/>
<gene>
    <name evidence="9" type="ORF">SAMN02745728_00162</name>
</gene>
<evidence type="ECO:0000313" key="9">
    <source>
        <dbReference type="EMBL" id="SHN49697.1"/>
    </source>
</evidence>
<dbReference type="GO" id="GO:1903785">
    <property type="term" value="P:L-valine transmembrane transport"/>
    <property type="evidence" value="ECO:0007669"/>
    <property type="project" value="TreeGrafter"/>
</dbReference>
<evidence type="ECO:0000256" key="1">
    <source>
        <dbReference type="ARBA" id="ARBA00004651"/>
    </source>
</evidence>
<comment type="subcellular location">
    <subcellularLocation>
        <location evidence="1">Cell membrane</location>
        <topology evidence="1">Multi-pass membrane protein</topology>
    </subcellularLocation>
</comment>